<dbReference type="InterPro" id="IPR036291">
    <property type="entry name" value="NAD(P)-bd_dom_sf"/>
</dbReference>
<evidence type="ECO:0000313" key="3">
    <source>
        <dbReference type="EMBL" id="UUP14479.1"/>
    </source>
</evidence>
<accession>A0ABY5M8L7</accession>
<reference evidence="3 4" key="1">
    <citation type="submission" date="2022-08" db="EMBL/GenBank/DDBJ databases">
        <title>novel species in genus Aeromicrobium.</title>
        <authorList>
            <person name="Ye L."/>
        </authorList>
    </citation>
    <scope>NUCLEOTIDE SEQUENCE [LARGE SCALE GENOMIC DNA]</scope>
    <source>
        <strain evidence="4">zg-Y1379</strain>
    </source>
</reference>
<dbReference type="PRINTS" id="PR00081">
    <property type="entry name" value="GDHRDH"/>
</dbReference>
<protein>
    <submittedName>
        <fullName evidence="3">SDR family oxidoreductase</fullName>
    </submittedName>
</protein>
<dbReference type="InterPro" id="IPR051122">
    <property type="entry name" value="SDR_DHRS6-like"/>
</dbReference>
<name>A0ABY5M8L7_9ACTN</name>
<dbReference type="CDD" id="cd05233">
    <property type="entry name" value="SDR_c"/>
    <property type="match status" value="1"/>
</dbReference>
<keyword evidence="4" id="KW-1185">Reference proteome</keyword>
<comment type="similarity">
    <text evidence="1">Belongs to the short-chain dehydrogenases/reductases (SDR) family.</text>
</comment>
<organism evidence="3 4">
    <name type="scientific">Aeromicrobium wangtongii</name>
    <dbReference type="NCBI Taxonomy" id="2969247"/>
    <lineage>
        <taxon>Bacteria</taxon>
        <taxon>Bacillati</taxon>
        <taxon>Actinomycetota</taxon>
        <taxon>Actinomycetes</taxon>
        <taxon>Propionibacteriales</taxon>
        <taxon>Nocardioidaceae</taxon>
        <taxon>Aeromicrobium</taxon>
    </lineage>
</organism>
<dbReference type="PANTHER" id="PTHR43477:SF1">
    <property type="entry name" value="DIHYDROANTICAPSIN 7-DEHYDROGENASE"/>
    <property type="match status" value="1"/>
</dbReference>
<evidence type="ECO:0000256" key="2">
    <source>
        <dbReference type="ARBA" id="ARBA00023002"/>
    </source>
</evidence>
<dbReference type="Proteomes" id="UP001316184">
    <property type="component" value="Chromosome"/>
</dbReference>
<dbReference type="EMBL" id="CP102173">
    <property type="protein sequence ID" value="UUP14479.1"/>
    <property type="molecule type" value="Genomic_DNA"/>
</dbReference>
<proteinExistence type="inferred from homology"/>
<dbReference type="SUPFAM" id="SSF51735">
    <property type="entry name" value="NAD(P)-binding Rossmann-fold domains"/>
    <property type="match status" value="1"/>
</dbReference>
<dbReference type="Gene3D" id="3.40.50.720">
    <property type="entry name" value="NAD(P)-binding Rossmann-like Domain"/>
    <property type="match status" value="1"/>
</dbReference>
<evidence type="ECO:0000256" key="1">
    <source>
        <dbReference type="ARBA" id="ARBA00006484"/>
    </source>
</evidence>
<dbReference type="Pfam" id="PF13561">
    <property type="entry name" value="adh_short_C2"/>
    <property type="match status" value="1"/>
</dbReference>
<gene>
    <name evidence="3" type="ORF">NQV15_03975</name>
</gene>
<sequence>MSASGSFIDQLAGLDGKTAVVIGGAGGLGGYATWALARAGARVVSLDKVDADLHQFDAASLANIEFIQGDARDADDLQRTFVAAGPRVDVLVCVIGGSFFAEFESLSENAVQSLVTLNFLAPVDAIRAALPLMKTHGGSVITITSTEAHRGCPRMSIYAAMKAAMTSMTATLAVELGHAGVRFNTIAPDVVQTPNLERLLQEESYPDEAVQRRYRASVPLGRPGVREDFVGAVLFLASDLSKYVTGQALKVDGGTSAAPGFMNWDEHGWFCFLPMEVSAAIGERVPDQTS</sequence>
<dbReference type="RefSeq" id="WP_232398306.1">
    <property type="nucleotide sequence ID" value="NZ_CP102173.1"/>
</dbReference>
<dbReference type="InterPro" id="IPR002347">
    <property type="entry name" value="SDR_fam"/>
</dbReference>
<dbReference type="PANTHER" id="PTHR43477">
    <property type="entry name" value="DIHYDROANTICAPSIN 7-DEHYDROGENASE"/>
    <property type="match status" value="1"/>
</dbReference>
<keyword evidence="2" id="KW-0560">Oxidoreductase</keyword>
<evidence type="ECO:0000313" key="4">
    <source>
        <dbReference type="Proteomes" id="UP001316184"/>
    </source>
</evidence>